<evidence type="ECO:0000313" key="2">
    <source>
        <dbReference type="EMBL" id="MSS16266.1"/>
    </source>
</evidence>
<proteinExistence type="predicted"/>
<feature type="signal peptide" evidence="1">
    <location>
        <begin position="1"/>
        <end position="24"/>
    </location>
</feature>
<accession>A0A6L5XB84</accession>
<evidence type="ECO:0000313" key="3">
    <source>
        <dbReference type="Proteomes" id="UP000483362"/>
    </source>
</evidence>
<name>A0A6L5XB84_9BACT</name>
<keyword evidence="1" id="KW-0732">Signal</keyword>
<gene>
    <name evidence="2" type="ORF">FYJ29_00530</name>
</gene>
<evidence type="ECO:0008006" key="4">
    <source>
        <dbReference type="Google" id="ProtNLM"/>
    </source>
</evidence>
<dbReference type="Proteomes" id="UP000483362">
    <property type="component" value="Unassembled WGS sequence"/>
</dbReference>
<evidence type="ECO:0000256" key="1">
    <source>
        <dbReference type="SAM" id="SignalP"/>
    </source>
</evidence>
<dbReference type="AlphaFoldDB" id="A0A6L5XB84"/>
<feature type="chain" id="PRO_5027043472" description="Lipoprotein" evidence="1">
    <location>
        <begin position="25"/>
        <end position="351"/>
    </location>
</feature>
<keyword evidence="3" id="KW-1185">Reference proteome</keyword>
<protein>
    <recommendedName>
        <fullName evidence="4">Lipoprotein</fullName>
    </recommendedName>
</protein>
<sequence length="351" mass="38370">MKNIFLYCGAGLLCVLLAACGGHGGGISLDEAKDDGIPFLEAMGVDVRPLVTDEQLNLWSTNPDSVPKPNVRLSDSLAVRLLKALPETGVGQDTAQVYIVGVRPLQQGNVLVAFVLKLGRDQRVELVTYNEAGTVVDAIDVGVANGPTRNGMWNYPDEERLFSDSIACRVVDGNELMLTRVSSCIDAGDSTGMAEPRWRMERNYVYSILQDGSLELTQAKIVKLRGSLGDDDPSIAAFDMMDLLRYPHSGHGLMPKLDFQATKPANRGSRDFIAVVYQLYWRNPLPFLTWLGNNPGNHVEAVFKPLVDKGVVPRDQLMHDIERVKSPEARRQLQERLGSAGVQQGGALAAL</sequence>
<reference evidence="2 3" key="1">
    <citation type="submission" date="2019-08" db="EMBL/GenBank/DDBJ databases">
        <title>In-depth cultivation of the pig gut microbiome towards novel bacterial diversity and tailored functional studies.</title>
        <authorList>
            <person name="Wylensek D."/>
            <person name="Hitch T.C.A."/>
            <person name="Clavel T."/>
        </authorList>
    </citation>
    <scope>NUCLEOTIDE SEQUENCE [LARGE SCALE GENOMIC DNA]</scope>
    <source>
        <strain evidence="2 3">Oil-RF-744-WCA-WT-10</strain>
    </source>
</reference>
<organism evidence="2 3">
    <name type="scientific">Sodaliphilus pleomorphus</name>
    <dbReference type="NCBI Taxonomy" id="2606626"/>
    <lineage>
        <taxon>Bacteria</taxon>
        <taxon>Pseudomonadati</taxon>
        <taxon>Bacteroidota</taxon>
        <taxon>Bacteroidia</taxon>
        <taxon>Bacteroidales</taxon>
        <taxon>Muribaculaceae</taxon>
        <taxon>Sodaliphilus</taxon>
    </lineage>
</organism>
<dbReference type="RefSeq" id="WP_154327946.1">
    <property type="nucleotide sequence ID" value="NZ_CP045696.1"/>
</dbReference>
<dbReference type="PROSITE" id="PS51257">
    <property type="entry name" value="PROKAR_LIPOPROTEIN"/>
    <property type="match status" value="1"/>
</dbReference>
<dbReference type="EMBL" id="VULT01000001">
    <property type="protein sequence ID" value="MSS16266.1"/>
    <property type="molecule type" value="Genomic_DNA"/>
</dbReference>
<comment type="caution">
    <text evidence="2">The sequence shown here is derived from an EMBL/GenBank/DDBJ whole genome shotgun (WGS) entry which is preliminary data.</text>
</comment>